<name>A0A345V3J2_PSEFL</name>
<dbReference type="EMBL" id="CP022313">
    <property type="protein sequence ID" value="AXJ07294.1"/>
    <property type="molecule type" value="Genomic_DNA"/>
</dbReference>
<dbReference type="Proteomes" id="UP000254535">
    <property type="component" value="Chromosome"/>
</dbReference>
<evidence type="ECO:0000313" key="2">
    <source>
        <dbReference type="Proteomes" id="UP000254535"/>
    </source>
</evidence>
<sequence>MFFRTNKKGSLLAPLEYLNPDIGILRKWDEEVSPYTDVAASLRYLRLLKPCKAADFALLGAFLIKAAGKSNHLSVLLFQ</sequence>
<organism evidence="1 2">
    <name type="scientific">Pseudomonas fluorescens</name>
    <dbReference type="NCBI Taxonomy" id="294"/>
    <lineage>
        <taxon>Bacteria</taxon>
        <taxon>Pseudomonadati</taxon>
        <taxon>Pseudomonadota</taxon>
        <taxon>Gammaproteobacteria</taxon>
        <taxon>Pseudomonadales</taxon>
        <taxon>Pseudomonadaceae</taxon>
        <taxon>Pseudomonas</taxon>
    </lineage>
</organism>
<accession>A0A345V3J2</accession>
<reference evidence="1 2" key="1">
    <citation type="submission" date="2017-07" db="EMBL/GenBank/DDBJ databases">
        <title>Genome sequence of Pseudomonas NEP1.</title>
        <authorList>
            <person name="Nascimento F.X."/>
        </authorList>
    </citation>
    <scope>NUCLEOTIDE SEQUENCE [LARGE SCALE GENOMIC DNA]</scope>
    <source>
        <strain evidence="1 2">NEP1</strain>
    </source>
</reference>
<gene>
    <name evidence="1" type="ORF">CFN16_25150</name>
</gene>
<dbReference type="AlphaFoldDB" id="A0A345V3J2"/>
<proteinExistence type="predicted"/>
<evidence type="ECO:0000313" key="1">
    <source>
        <dbReference type="EMBL" id="AXJ07294.1"/>
    </source>
</evidence>
<protein>
    <submittedName>
        <fullName evidence="1">Uncharacterized protein</fullName>
    </submittedName>
</protein>